<feature type="transmembrane region" description="Helical" evidence="7">
    <location>
        <begin position="129"/>
        <end position="147"/>
    </location>
</feature>
<proteinExistence type="inferred from homology"/>
<evidence type="ECO:0000256" key="1">
    <source>
        <dbReference type="ARBA" id="ARBA00004651"/>
    </source>
</evidence>
<dbReference type="Pfam" id="PF19053">
    <property type="entry name" value="EccD"/>
    <property type="match status" value="1"/>
</dbReference>
<evidence type="ECO:0000256" key="4">
    <source>
        <dbReference type="ARBA" id="ARBA00022692"/>
    </source>
</evidence>
<comment type="similarity">
    <text evidence="2">Belongs to the EccD/Snm4 family.</text>
</comment>
<keyword evidence="10" id="KW-1185">Reference proteome</keyword>
<reference evidence="9" key="2">
    <citation type="submission" date="2020-09" db="EMBL/GenBank/DDBJ databases">
        <authorList>
            <person name="Sun Q."/>
            <person name="Ohkuma M."/>
        </authorList>
    </citation>
    <scope>NUCLEOTIDE SEQUENCE</scope>
    <source>
        <strain evidence="9">JCM 3090</strain>
    </source>
</reference>
<reference evidence="9" key="1">
    <citation type="journal article" date="2014" name="Int. J. Syst. Evol. Microbiol.">
        <title>Complete genome sequence of Corynebacterium casei LMG S-19264T (=DSM 44701T), isolated from a smear-ripened cheese.</title>
        <authorList>
            <consortium name="US DOE Joint Genome Institute (JGI-PGF)"/>
            <person name="Walter F."/>
            <person name="Albersmeier A."/>
            <person name="Kalinowski J."/>
            <person name="Ruckert C."/>
        </authorList>
    </citation>
    <scope>NUCLEOTIDE SEQUENCE</scope>
    <source>
        <strain evidence="9">JCM 3090</strain>
    </source>
</reference>
<accession>A0A8J3BCL5</accession>
<evidence type="ECO:0000256" key="5">
    <source>
        <dbReference type="ARBA" id="ARBA00022989"/>
    </source>
</evidence>
<evidence type="ECO:0000313" key="10">
    <source>
        <dbReference type="Proteomes" id="UP000649739"/>
    </source>
</evidence>
<dbReference type="GO" id="GO:0005886">
    <property type="term" value="C:plasma membrane"/>
    <property type="evidence" value="ECO:0007669"/>
    <property type="project" value="UniProtKB-SubCell"/>
</dbReference>
<feature type="transmembrane region" description="Helical" evidence="7">
    <location>
        <begin position="268"/>
        <end position="287"/>
    </location>
</feature>
<feature type="transmembrane region" description="Helical" evidence="7">
    <location>
        <begin position="153"/>
        <end position="173"/>
    </location>
</feature>
<feature type="transmembrane region" description="Helical" evidence="7">
    <location>
        <begin position="216"/>
        <end position="236"/>
    </location>
</feature>
<keyword evidence="6 7" id="KW-0472">Membrane</keyword>
<comment type="subcellular location">
    <subcellularLocation>
        <location evidence="1">Cell membrane</location>
        <topology evidence="1">Multi-pass membrane protein</topology>
    </subcellularLocation>
</comment>
<keyword evidence="3" id="KW-1003">Cell membrane</keyword>
<sequence>MAEEPTGPTTMAAGLVRLTVSAPARRLDLAVPAHAPLAELLPEILRHAGEELADAGEEHGGWALRRLTGEPLDPAAHLYAQGVRDGAVLHLVPAGARWPEPEYDDVVEVVADAARRQGAGWDAARTRRACLAAGGVLLAVPLAGLVAAGGPAYPAAVVAGTLAAAGVVAARVYGDRGLGVALTGYALPYALAGGALAVAAGGAGRLPGLDWLGAPQLLVGGVALAVAALAGLLGAAAGRRVHVAGLFAGGGAALAGLAGYAARAETVAAVALAALVCGLGLLPLLAIRLGRVPVPAPAEPAGDAAPTDALPDPAAVGAAVARTAALLVGLLAGHAVLCAGAVLVLVGAGGPAAAALGAVAGAALLLRARVFAAVAQRVPVLAAGLAALALVGLGLAAGAGPVALGLLAAVLPAAAVAAMLLGAAERPVSPYLGRLADLLDTAALVSIVPVACAVLGVYGQVRVLVG</sequence>
<dbReference type="Pfam" id="PF08817">
    <property type="entry name" value="YukD"/>
    <property type="match status" value="1"/>
</dbReference>
<dbReference type="InterPro" id="IPR006707">
    <property type="entry name" value="T7SS_EccD"/>
</dbReference>
<evidence type="ECO:0000256" key="3">
    <source>
        <dbReference type="ARBA" id="ARBA00022475"/>
    </source>
</evidence>
<feature type="transmembrane region" description="Helical" evidence="7">
    <location>
        <begin position="324"/>
        <end position="346"/>
    </location>
</feature>
<feature type="transmembrane region" description="Helical" evidence="7">
    <location>
        <begin position="435"/>
        <end position="458"/>
    </location>
</feature>
<feature type="transmembrane region" description="Helical" evidence="7">
    <location>
        <begin position="185"/>
        <end position="204"/>
    </location>
</feature>
<comment type="caution">
    <text evidence="9">The sequence shown here is derived from an EMBL/GenBank/DDBJ whole genome shotgun (WGS) entry which is preliminary data.</text>
</comment>
<evidence type="ECO:0000256" key="2">
    <source>
        <dbReference type="ARBA" id="ARBA00006162"/>
    </source>
</evidence>
<evidence type="ECO:0000313" key="9">
    <source>
        <dbReference type="EMBL" id="GGJ97195.1"/>
    </source>
</evidence>
<feature type="domain" description="EccD-like transmembrane" evidence="8">
    <location>
        <begin position="126"/>
        <end position="463"/>
    </location>
</feature>
<name>A0A8J3BCL5_9ACTN</name>
<keyword evidence="4 7" id="KW-0812">Transmembrane</keyword>
<keyword evidence="5 7" id="KW-1133">Transmembrane helix</keyword>
<dbReference type="InterPro" id="IPR024962">
    <property type="entry name" value="YukD-like"/>
</dbReference>
<dbReference type="Proteomes" id="UP000649739">
    <property type="component" value="Unassembled WGS sequence"/>
</dbReference>
<evidence type="ECO:0000256" key="7">
    <source>
        <dbReference type="SAM" id="Phobius"/>
    </source>
</evidence>
<evidence type="ECO:0000259" key="8">
    <source>
        <dbReference type="Pfam" id="PF19053"/>
    </source>
</evidence>
<dbReference type="AlphaFoldDB" id="A0A8J3BCL5"/>
<feature type="transmembrane region" description="Helical" evidence="7">
    <location>
        <begin position="403"/>
        <end position="423"/>
    </location>
</feature>
<gene>
    <name evidence="9" type="ORF">GCM10010123_28980</name>
</gene>
<feature type="transmembrane region" description="Helical" evidence="7">
    <location>
        <begin position="243"/>
        <end position="262"/>
    </location>
</feature>
<dbReference type="EMBL" id="BMQB01000006">
    <property type="protein sequence ID" value="GGJ97195.1"/>
    <property type="molecule type" value="Genomic_DNA"/>
</dbReference>
<protein>
    <recommendedName>
        <fullName evidence="8">EccD-like transmembrane domain-containing protein</fullName>
    </recommendedName>
</protein>
<dbReference type="NCBIfam" id="TIGR03920">
    <property type="entry name" value="T7SS_EccD"/>
    <property type="match status" value="1"/>
</dbReference>
<organism evidence="9 10">
    <name type="scientific">Pilimelia anulata</name>
    <dbReference type="NCBI Taxonomy" id="53371"/>
    <lineage>
        <taxon>Bacteria</taxon>
        <taxon>Bacillati</taxon>
        <taxon>Actinomycetota</taxon>
        <taxon>Actinomycetes</taxon>
        <taxon>Micromonosporales</taxon>
        <taxon>Micromonosporaceae</taxon>
        <taxon>Pilimelia</taxon>
    </lineage>
</organism>
<dbReference type="PIRSF" id="PIRSF017804">
    <property type="entry name" value="Secretion_EccD1"/>
    <property type="match status" value="1"/>
</dbReference>
<evidence type="ECO:0000256" key="6">
    <source>
        <dbReference type="ARBA" id="ARBA00023136"/>
    </source>
</evidence>
<dbReference type="Gene3D" id="3.10.20.90">
    <property type="entry name" value="Phosphatidylinositol 3-kinase Catalytic Subunit, Chain A, domain 1"/>
    <property type="match status" value="1"/>
</dbReference>
<feature type="transmembrane region" description="Helical" evidence="7">
    <location>
        <begin position="352"/>
        <end position="371"/>
    </location>
</feature>
<feature type="transmembrane region" description="Helical" evidence="7">
    <location>
        <begin position="378"/>
        <end position="397"/>
    </location>
</feature>
<dbReference type="InterPro" id="IPR044049">
    <property type="entry name" value="EccD_transm"/>
</dbReference>